<dbReference type="EMBL" id="GISG01147590">
    <property type="protein sequence ID" value="MBA4646682.1"/>
    <property type="molecule type" value="Transcribed_RNA"/>
</dbReference>
<dbReference type="AlphaFoldDB" id="A0A7C9DMS3"/>
<name>A0A7C9DMS3_OPUST</name>
<protein>
    <submittedName>
        <fullName evidence="2">Uncharacterized protein</fullName>
    </submittedName>
</protein>
<organism evidence="2">
    <name type="scientific">Opuntia streptacantha</name>
    <name type="common">Prickly pear cactus</name>
    <name type="synonym">Opuntia cardona</name>
    <dbReference type="NCBI Taxonomy" id="393608"/>
    <lineage>
        <taxon>Eukaryota</taxon>
        <taxon>Viridiplantae</taxon>
        <taxon>Streptophyta</taxon>
        <taxon>Embryophyta</taxon>
        <taxon>Tracheophyta</taxon>
        <taxon>Spermatophyta</taxon>
        <taxon>Magnoliopsida</taxon>
        <taxon>eudicotyledons</taxon>
        <taxon>Gunneridae</taxon>
        <taxon>Pentapetalae</taxon>
        <taxon>Caryophyllales</taxon>
        <taxon>Cactineae</taxon>
        <taxon>Cactaceae</taxon>
        <taxon>Opuntioideae</taxon>
        <taxon>Opuntia</taxon>
    </lineage>
</organism>
<reference evidence="2" key="1">
    <citation type="journal article" date="2013" name="J. Plant Res.">
        <title>Effect of fungi and light on seed germination of three Opuntia species from semiarid lands of central Mexico.</title>
        <authorList>
            <person name="Delgado-Sanchez P."/>
            <person name="Jimenez-Bremont J.F."/>
            <person name="Guerrero-Gonzalez Mde L."/>
            <person name="Flores J."/>
        </authorList>
    </citation>
    <scope>NUCLEOTIDE SEQUENCE</scope>
    <source>
        <tissue evidence="2">Cladode</tissue>
    </source>
</reference>
<reference evidence="2" key="2">
    <citation type="submission" date="2020-07" db="EMBL/GenBank/DDBJ databases">
        <authorList>
            <person name="Vera ALvarez R."/>
            <person name="Arias-Moreno D.M."/>
            <person name="Jimenez-Jacinto V."/>
            <person name="Jimenez-Bremont J.F."/>
            <person name="Swaminathan K."/>
            <person name="Moose S.P."/>
            <person name="Guerrero-Gonzalez M.L."/>
            <person name="Marino-Ramirez L."/>
            <person name="Landsman D."/>
            <person name="Rodriguez-Kessler M."/>
            <person name="Delgado-Sanchez P."/>
        </authorList>
    </citation>
    <scope>NUCLEOTIDE SEQUENCE</scope>
    <source>
        <tissue evidence="2">Cladode</tissue>
    </source>
</reference>
<sequence length="112" mass="12616">MHLYKIIRYVRNYMKNQLNNEQTYELVLIKMMEERESVFVGGLMALVFDPIESNRSAMLDLLEAIGGHFFGLCKPFFDLLLRSPFILLAVLLGGAVVIVAAISGLRVPLVCP</sequence>
<keyword evidence="1" id="KW-1133">Transmembrane helix</keyword>
<feature type="transmembrane region" description="Helical" evidence="1">
    <location>
        <begin position="85"/>
        <end position="105"/>
    </location>
</feature>
<keyword evidence="1" id="KW-0472">Membrane</keyword>
<keyword evidence="1" id="KW-0812">Transmembrane</keyword>
<evidence type="ECO:0000256" key="1">
    <source>
        <dbReference type="SAM" id="Phobius"/>
    </source>
</evidence>
<evidence type="ECO:0000313" key="2">
    <source>
        <dbReference type="EMBL" id="MBA4646682.1"/>
    </source>
</evidence>
<proteinExistence type="predicted"/>
<accession>A0A7C9DMS3</accession>